<proteinExistence type="predicted"/>
<name>A0A7X6HZ11_9ACTN</name>
<protein>
    <submittedName>
        <fullName evidence="1">DUF885 domain-containing protein</fullName>
    </submittedName>
</protein>
<organism evidence="1 2">
    <name type="scientific">Streptomyces lonarensis</name>
    <dbReference type="NCBI Taxonomy" id="700599"/>
    <lineage>
        <taxon>Bacteria</taxon>
        <taxon>Bacillati</taxon>
        <taxon>Actinomycetota</taxon>
        <taxon>Actinomycetes</taxon>
        <taxon>Kitasatosporales</taxon>
        <taxon>Streptomycetaceae</taxon>
        <taxon>Streptomyces</taxon>
    </lineage>
</organism>
<evidence type="ECO:0000313" key="1">
    <source>
        <dbReference type="EMBL" id="NJQ06178.1"/>
    </source>
</evidence>
<dbReference type="Pfam" id="PF05960">
    <property type="entry name" value="DUF885"/>
    <property type="match status" value="1"/>
</dbReference>
<evidence type="ECO:0000313" key="2">
    <source>
        <dbReference type="Proteomes" id="UP000578686"/>
    </source>
</evidence>
<accession>A0A7X6HZ11</accession>
<dbReference type="PANTHER" id="PTHR33361:SF2">
    <property type="entry name" value="DUF885 DOMAIN-CONTAINING PROTEIN"/>
    <property type="match status" value="1"/>
</dbReference>
<dbReference type="RefSeq" id="WP_167969998.1">
    <property type="nucleotide sequence ID" value="NZ_BHZG01000316.1"/>
</dbReference>
<dbReference type="PANTHER" id="PTHR33361">
    <property type="entry name" value="GLR0591 PROTEIN"/>
    <property type="match status" value="1"/>
</dbReference>
<dbReference type="Proteomes" id="UP000578686">
    <property type="component" value="Unassembled WGS sequence"/>
</dbReference>
<dbReference type="AlphaFoldDB" id="A0A7X6HZ11"/>
<gene>
    <name evidence="1" type="ORF">HCN56_11445</name>
</gene>
<reference evidence="1 2" key="1">
    <citation type="submission" date="2020-03" db="EMBL/GenBank/DDBJ databases">
        <title>Draft genome of Streptomyces sp. ventii, isolated from the Axial Seamount in the Pacific Ocean, and resequencing of the two type strains Streptomyces lonarensis strain NCL 716 and Streptomyces bohaiensis strain 11A07.</title>
        <authorList>
            <person name="Loughran R.M."/>
            <person name="Pfannmuller K.M."/>
            <person name="Wasson B.J."/>
            <person name="Deadmond M.C."/>
            <person name="Paddock B.E."/>
            <person name="Koyack M.J."/>
            <person name="Gallegos D.A."/>
            <person name="Mitchell E.A."/>
            <person name="Ushijima B."/>
            <person name="Saw J.H."/>
            <person name="Mcphail K.L."/>
            <person name="Videau P."/>
        </authorList>
    </citation>
    <scope>NUCLEOTIDE SEQUENCE [LARGE SCALE GENOMIC DNA]</scope>
    <source>
        <strain evidence="1 2">NCL716</strain>
    </source>
</reference>
<dbReference type="EMBL" id="JAAVJD010000069">
    <property type="protein sequence ID" value="NJQ06178.1"/>
    <property type="molecule type" value="Genomic_DNA"/>
</dbReference>
<sequence length="557" mass="60984">MSHTAPGVTPRQIADQHVETVTDLDPMTAEMLGTRPGSDLLPDYSPEGRQAVADASRATLAALDTAGDPAALPAAERRTAKLLRERLEASLAEHEAGDNLRELNNLMSPVQRLRSILLTMPKNTDEDWQVVARRLQRVPQALRDYRAGLDAGRAQGLTAAPRHAEVVIEQLAPEVVGDWYRRLVAPAPEQLRGELESATATASEAMADLRAYLADSYLPASAGTEDAVGRARYLRGARRWTGLTLDPEDAYAYGWEEYHRLYAEMTAVADAILPGASPHAAMDHLNAHGEAVEGEENIRVWLQEFMDRAISELDGTHFDLADRVKQVESMIAPPGGAAAPHYTAPSLDFSRPGRTWLPTMGETRFPVWPLVSIWYHEGVPGHHLQLAQWRHVADTLSTFQISLGQVSASTEGWALYAERLADELGLLTDPAHRLGYLENQMLRAIRVIIDIGMHCKLRIPAGAGFHDGEVWTPALAQEFLIGHSGMPESFNVSEIVRYLGIPGQAISYKLGERGWLAGRDAARAARGDAFDLKTWHMKALSLGSLGLDDLADELAAL</sequence>
<keyword evidence="2" id="KW-1185">Reference proteome</keyword>
<dbReference type="InterPro" id="IPR010281">
    <property type="entry name" value="DUF885"/>
</dbReference>
<comment type="caution">
    <text evidence="1">The sequence shown here is derived from an EMBL/GenBank/DDBJ whole genome shotgun (WGS) entry which is preliminary data.</text>
</comment>